<dbReference type="Proteomes" id="UP000095280">
    <property type="component" value="Unplaced"/>
</dbReference>
<name>A0A1I8FM62_9PLAT</name>
<dbReference type="InterPro" id="IPR036640">
    <property type="entry name" value="ABC1_TM_sf"/>
</dbReference>
<dbReference type="PROSITE" id="PS50929">
    <property type="entry name" value="ABC_TM1F"/>
    <property type="match status" value="1"/>
</dbReference>
<dbReference type="Gene3D" id="1.20.1560.10">
    <property type="entry name" value="ABC transporter type 1, transmembrane domain"/>
    <property type="match status" value="2"/>
</dbReference>
<evidence type="ECO:0000256" key="3">
    <source>
        <dbReference type="ARBA" id="ARBA00022741"/>
    </source>
</evidence>
<dbReference type="Pfam" id="PF00664">
    <property type="entry name" value="ABC_membrane"/>
    <property type="match status" value="1"/>
</dbReference>
<evidence type="ECO:0000313" key="9">
    <source>
        <dbReference type="Proteomes" id="UP000095280"/>
    </source>
</evidence>
<keyword evidence="4" id="KW-0067">ATP-binding</keyword>
<dbReference type="PANTHER" id="PTHR24223:SF330">
    <property type="entry name" value="ATP-BINDING CASSETTE SUB-FAMILY C MEMBER 10"/>
    <property type="match status" value="1"/>
</dbReference>
<organism evidence="9 10">
    <name type="scientific">Macrostomum lignano</name>
    <dbReference type="NCBI Taxonomy" id="282301"/>
    <lineage>
        <taxon>Eukaryota</taxon>
        <taxon>Metazoa</taxon>
        <taxon>Spiralia</taxon>
        <taxon>Lophotrochozoa</taxon>
        <taxon>Platyhelminthes</taxon>
        <taxon>Rhabditophora</taxon>
        <taxon>Macrostomorpha</taxon>
        <taxon>Macrostomida</taxon>
        <taxon>Macrostomidae</taxon>
        <taxon>Macrostomum</taxon>
    </lineage>
</organism>
<feature type="region of interest" description="Disordered" evidence="7">
    <location>
        <begin position="175"/>
        <end position="203"/>
    </location>
</feature>
<feature type="region of interest" description="Disordered" evidence="7">
    <location>
        <begin position="319"/>
        <end position="343"/>
    </location>
</feature>
<dbReference type="PANTHER" id="PTHR24223">
    <property type="entry name" value="ATP-BINDING CASSETTE SUB-FAMILY C"/>
    <property type="match status" value="1"/>
</dbReference>
<feature type="domain" description="ABC transmembrane type-1" evidence="8">
    <location>
        <begin position="456"/>
        <end position="551"/>
    </location>
</feature>
<dbReference type="GO" id="GO:0005524">
    <property type="term" value="F:ATP binding"/>
    <property type="evidence" value="ECO:0007669"/>
    <property type="project" value="UniProtKB-KW"/>
</dbReference>
<evidence type="ECO:0000256" key="7">
    <source>
        <dbReference type="SAM" id="MobiDB-lite"/>
    </source>
</evidence>
<dbReference type="GO" id="GO:0016020">
    <property type="term" value="C:membrane"/>
    <property type="evidence" value="ECO:0007669"/>
    <property type="project" value="InterPro"/>
</dbReference>
<dbReference type="AlphaFoldDB" id="A0A1I8FM62"/>
<keyword evidence="6" id="KW-0472">Membrane</keyword>
<accession>A0A1I8FM62</accession>
<dbReference type="InterPro" id="IPR050173">
    <property type="entry name" value="ABC_transporter_C-like"/>
</dbReference>
<evidence type="ECO:0000313" key="10">
    <source>
        <dbReference type="WBParaSite" id="maker-unitig_38631-snap-gene-0.2-mRNA-1"/>
    </source>
</evidence>
<keyword evidence="2" id="KW-0812">Transmembrane</keyword>
<dbReference type="SUPFAM" id="SSF90123">
    <property type="entry name" value="ABC transporter transmembrane region"/>
    <property type="match status" value="1"/>
</dbReference>
<protein>
    <submittedName>
        <fullName evidence="10">ABC transmembrane type-1 domain-containing protein</fullName>
    </submittedName>
</protein>
<dbReference type="GO" id="GO:0140359">
    <property type="term" value="F:ABC-type transporter activity"/>
    <property type="evidence" value="ECO:0007669"/>
    <property type="project" value="InterPro"/>
</dbReference>
<keyword evidence="3" id="KW-0547">Nucleotide-binding</keyword>
<dbReference type="WBParaSite" id="maker-unitig_38631-snap-gene-0.2-mRNA-1">
    <property type="protein sequence ID" value="maker-unitig_38631-snap-gene-0.2-mRNA-1"/>
    <property type="gene ID" value="maker-unitig_38631-snap-gene-0.2"/>
</dbReference>
<evidence type="ECO:0000256" key="1">
    <source>
        <dbReference type="ARBA" id="ARBA00022448"/>
    </source>
</evidence>
<feature type="compositionally biased region" description="Low complexity" evidence="7">
    <location>
        <begin position="319"/>
        <end position="328"/>
    </location>
</feature>
<evidence type="ECO:0000256" key="2">
    <source>
        <dbReference type="ARBA" id="ARBA00022692"/>
    </source>
</evidence>
<feature type="compositionally biased region" description="Low complexity" evidence="7">
    <location>
        <begin position="106"/>
        <end position="115"/>
    </location>
</feature>
<proteinExistence type="predicted"/>
<reference evidence="10" key="1">
    <citation type="submission" date="2016-11" db="UniProtKB">
        <authorList>
            <consortium name="WormBaseParasite"/>
        </authorList>
    </citation>
    <scope>IDENTIFICATION</scope>
</reference>
<evidence type="ECO:0000259" key="8">
    <source>
        <dbReference type="PROSITE" id="PS50929"/>
    </source>
</evidence>
<dbReference type="InterPro" id="IPR011527">
    <property type="entry name" value="ABC1_TM_dom"/>
</dbReference>
<keyword evidence="5" id="KW-1133">Transmembrane helix</keyword>
<evidence type="ECO:0000256" key="6">
    <source>
        <dbReference type="ARBA" id="ARBA00023136"/>
    </source>
</evidence>
<keyword evidence="1" id="KW-0813">Transport</keyword>
<sequence length="690" mass="72187">CQARQPADSSSTILIWIGRPAQSSGTSFSAAATRGRSWPRTARPQSNSTSPDLGFCFEQLLPAAALPARLPAGWRCSASPCASARRDSGGGLPRRCRPDRSWLNRAGTTAAPSGSSAGTPCCACAPCWPPPCCWPALHGSARWCTSAAVIDELRRLHQLACSGVMLWFAPPSPTPLHASQPPGPAPANHSLPPRGAAPPALPGDTVVRSWSPAVCSSSSPSGCPSWSSAWLCAVHFATAVPLFLYALTQTPAPRLSAKKPRAGGGGYRTFSTAGTPLSTRLLDLPAMPNRSLKPPAGGLLSDLLFLWLSPLMQRAPTTAAAAAGSSDGPAGGAIDGPDDLPELPPALLHRVGLDDPRLGCRAGGFVQQPLRGASINEDALTESADQLAGPASVAVITQPWRCAGTPPKPPLARAAPGAGSALSACSPMSALRPAGAQLLGGDAGQRGPDWWGGVCVAALVSSTLLAAAASTAFNYRTGLLVLKARSALASLVYRKTLNVPVSAMGQYSSGQALNFLSTDADRIRVNFCPSFHQLWSMPLQIVVVTALLWYQVGLGLPCRPGLYGLLLLPVQAGHRCQDQAERSHDEAQGRRVKLTGEVLRGHPAGEALGLGGGGPAAPHSPPPGRELRALKWRKYWTRSAFTCIALFGMLITPLNALPWVVNGLMEARVSLRRVDNFLRCREMPPQSEAE</sequence>
<keyword evidence="9" id="KW-1185">Reference proteome</keyword>
<feature type="region of interest" description="Disordered" evidence="7">
    <location>
        <begin position="23"/>
        <end position="49"/>
    </location>
</feature>
<evidence type="ECO:0000256" key="4">
    <source>
        <dbReference type="ARBA" id="ARBA00022840"/>
    </source>
</evidence>
<evidence type="ECO:0000256" key="5">
    <source>
        <dbReference type="ARBA" id="ARBA00022989"/>
    </source>
</evidence>
<feature type="region of interest" description="Disordered" evidence="7">
    <location>
        <begin position="83"/>
        <end position="115"/>
    </location>
</feature>